<evidence type="ECO:0000313" key="4">
    <source>
        <dbReference type="EMBL" id="EJX06818.1"/>
    </source>
</evidence>
<dbReference type="InterPro" id="IPR000182">
    <property type="entry name" value="GNAT_dom"/>
</dbReference>
<evidence type="ECO:0000256" key="1">
    <source>
        <dbReference type="ARBA" id="ARBA00022679"/>
    </source>
</evidence>
<sequence length="143" mass="16457">MKITELKEFTPQQFTELSELMTELSERLTLTEEAVQNVMKDENSHLYVLTDENRIIGCATLGVFHSPTGRKANIEDVVVSTSYRGQRLGRRLMEHVLQMAQKMAPIEVHLTSKPKRVAANKLYQALGFERKETNFYRLTINVD</sequence>
<evidence type="ECO:0000256" key="2">
    <source>
        <dbReference type="ARBA" id="ARBA00023315"/>
    </source>
</evidence>
<name>J9GVA3_9ZZZZ</name>
<dbReference type="GO" id="GO:0016747">
    <property type="term" value="F:acyltransferase activity, transferring groups other than amino-acyl groups"/>
    <property type="evidence" value="ECO:0007669"/>
    <property type="project" value="InterPro"/>
</dbReference>
<accession>J9GVA3</accession>
<dbReference type="InterPro" id="IPR050832">
    <property type="entry name" value="Bact_Acetyltransf"/>
</dbReference>
<dbReference type="EMBL" id="AMCI01001051">
    <property type="protein sequence ID" value="EJX06818.1"/>
    <property type="molecule type" value="Genomic_DNA"/>
</dbReference>
<dbReference type="CDD" id="cd04301">
    <property type="entry name" value="NAT_SF"/>
    <property type="match status" value="1"/>
</dbReference>
<proteinExistence type="predicted"/>
<keyword evidence="1 4" id="KW-0808">Transferase</keyword>
<protein>
    <submittedName>
        <fullName evidence="4">Acetyltransferase, GNAT family</fullName>
    </submittedName>
</protein>
<dbReference type="PROSITE" id="PS51186">
    <property type="entry name" value="GNAT"/>
    <property type="match status" value="1"/>
</dbReference>
<feature type="domain" description="N-acetyltransferase" evidence="3">
    <location>
        <begin position="4"/>
        <end position="143"/>
    </location>
</feature>
<comment type="caution">
    <text evidence="4">The sequence shown here is derived from an EMBL/GenBank/DDBJ whole genome shotgun (WGS) entry which is preliminary data.</text>
</comment>
<dbReference type="Gene3D" id="3.40.630.30">
    <property type="match status" value="1"/>
</dbReference>
<gene>
    <name evidence="4" type="ORF">EVA_05081</name>
</gene>
<evidence type="ECO:0000259" key="3">
    <source>
        <dbReference type="PROSITE" id="PS51186"/>
    </source>
</evidence>
<keyword evidence="2" id="KW-0012">Acyltransferase</keyword>
<organism evidence="4">
    <name type="scientific">gut metagenome</name>
    <dbReference type="NCBI Taxonomy" id="749906"/>
    <lineage>
        <taxon>unclassified sequences</taxon>
        <taxon>metagenomes</taxon>
        <taxon>organismal metagenomes</taxon>
    </lineage>
</organism>
<dbReference type="Pfam" id="PF00583">
    <property type="entry name" value="Acetyltransf_1"/>
    <property type="match status" value="1"/>
</dbReference>
<dbReference type="PANTHER" id="PTHR43877">
    <property type="entry name" value="AMINOALKYLPHOSPHONATE N-ACETYLTRANSFERASE-RELATED-RELATED"/>
    <property type="match status" value="1"/>
</dbReference>
<dbReference type="SUPFAM" id="SSF55729">
    <property type="entry name" value="Acyl-CoA N-acyltransferases (Nat)"/>
    <property type="match status" value="1"/>
</dbReference>
<reference evidence="4" key="1">
    <citation type="journal article" date="2012" name="PLoS ONE">
        <title>Gene sets for utilization of primary and secondary nutrition supplies in the distal gut of endangered iberian lynx.</title>
        <authorList>
            <person name="Alcaide M."/>
            <person name="Messina E."/>
            <person name="Richter M."/>
            <person name="Bargiela R."/>
            <person name="Peplies J."/>
            <person name="Huws S.A."/>
            <person name="Newbold C.J."/>
            <person name="Golyshin P.N."/>
            <person name="Simon M.A."/>
            <person name="Lopez G."/>
            <person name="Yakimov M.M."/>
            <person name="Ferrer M."/>
        </authorList>
    </citation>
    <scope>NUCLEOTIDE SEQUENCE</scope>
</reference>
<dbReference type="InterPro" id="IPR016181">
    <property type="entry name" value="Acyl_CoA_acyltransferase"/>
</dbReference>
<dbReference type="AlphaFoldDB" id="J9GVA3"/>